<dbReference type="InterPro" id="IPR004330">
    <property type="entry name" value="FAR1_DNA_bnd_dom"/>
</dbReference>
<reference evidence="2" key="1">
    <citation type="submission" date="2021-09" db="EMBL/GenBank/DDBJ databases">
        <authorList>
            <consortium name="AG Swart"/>
            <person name="Singh M."/>
            <person name="Singh A."/>
            <person name="Seah K."/>
            <person name="Emmerich C."/>
        </authorList>
    </citation>
    <scope>NUCLEOTIDE SEQUENCE</scope>
    <source>
        <strain evidence="2">ATCC30299</strain>
    </source>
</reference>
<name>A0AAU9IP77_9CILI</name>
<evidence type="ECO:0000313" key="3">
    <source>
        <dbReference type="Proteomes" id="UP001162131"/>
    </source>
</evidence>
<protein>
    <recommendedName>
        <fullName evidence="1">FAR1 domain-containing protein</fullName>
    </recommendedName>
</protein>
<dbReference type="PANTHER" id="PTHR46328">
    <property type="entry name" value="FAR-RED IMPAIRED RESPONSIVE (FAR1) FAMILY PROTEIN-RELATED"/>
    <property type="match status" value="1"/>
</dbReference>
<proteinExistence type="predicted"/>
<feature type="domain" description="FAR1" evidence="1">
    <location>
        <begin position="168"/>
        <end position="248"/>
    </location>
</feature>
<sequence length="325" mass="37521">MNWYAHSPVKWSGMETYSQCPSYDMTAAQALNSIIDNVNNLIAILREPADSTTLRSDLSKSEHDKICKHVSEASKALNKIATEFNIASAELTPIIKPEDELKISTPQTNHLVSSFKEIKEDIQPQIYMLKKDLPPLFKEETEFDPSIDSECIAVGKLFDSLEDAAEEFNKYALKCGFNICKGNSKKDAYQEYACSARGKVRMRKVTDQDKRRNRKSIKKMCKCHIILRKKLNQWMITTRKLQHTHELLTREEIRKTAKNRFIPDHIKEKALEMYENGEAPAKIQYTFETELGDRCTWTMKDLYNMLYRHKDSCEDGSSTVSRAEN</sequence>
<organism evidence="2 3">
    <name type="scientific">Blepharisma stoltei</name>
    <dbReference type="NCBI Taxonomy" id="1481888"/>
    <lineage>
        <taxon>Eukaryota</taxon>
        <taxon>Sar</taxon>
        <taxon>Alveolata</taxon>
        <taxon>Ciliophora</taxon>
        <taxon>Postciliodesmatophora</taxon>
        <taxon>Heterotrichea</taxon>
        <taxon>Heterotrichida</taxon>
        <taxon>Blepharismidae</taxon>
        <taxon>Blepharisma</taxon>
    </lineage>
</organism>
<evidence type="ECO:0000259" key="1">
    <source>
        <dbReference type="Pfam" id="PF03101"/>
    </source>
</evidence>
<comment type="caution">
    <text evidence="2">The sequence shown here is derived from an EMBL/GenBank/DDBJ whole genome shotgun (WGS) entry which is preliminary data.</text>
</comment>
<dbReference type="Pfam" id="PF03101">
    <property type="entry name" value="FAR1"/>
    <property type="match status" value="1"/>
</dbReference>
<gene>
    <name evidence="2" type="ORF">BSTOLATCC_MIC284</name>
</gene>
<accession>A0AAU9IP77</accession>
<evidence type="ECO:0000313" key="2">
    <source>
        <dbReference type="EMBL" id="CAG9310073.1"/>
    </source>
</evidence>
<dbReference type="Proteomes" id="UP001162131">
    <property type="component" value="Unassembled WGS sequence"/>
</dbReference>
<dbReference type="EMBL" id="CAJZBQ010000001">
    <property type="protein sequence ID" value="CAG9310073.1"/>
    <property type="molecule type" value="Genomic_DNA"/>
</dbReference>
<keyword evidence="3" id="KW-1185">Reference proteome</keyword>
<dbReference type="AlphaFoldDB" id="A0AAU9IP77"/>